<proteinExistence type="evidence at transcript level"/>
<feature type="region of interest" description="Disordered" evidence="1">
    <location>
        <begin position="48"/>
        <end position="72"/>
    </location>
</feature>
<organism evidence="3">
    <name type="scientific">Biomphalaria alexandrina</name>
    <name type="common">Bloodfluke planorb</name>
    <name type="synonym">Freshwater snail</name>
    <dbReference type="NCBI Taxonomy" id="50959"/>
    <lineage>
        <taxon>Eukaryota</taxon>
        <taxon>Metazoa</taxon>
        <taxon>Spiralia</taxon>
        <taxon>Lophotrochozoa</taxon>
        <taxon>Mollusca</taxon>
        <taxon>Gastropoda</taxon>
        <taxon>Heterobranchia</taxon>
        <taxon>Euthyneura</taxon>
        <taxon>Panpulmonata</taxon>
        <taxon>Hygrophila</taxon>
        <taxon>Lymnaeoidea</taxon>
        <taxon>Planorbidae</taxon>
        <taxon>Biomphalaria</taxon>
    </lineage>
</organism>
<protein>
    <submittedName>
        <fullName evidence="3">Allatotropin-like peptide</fullName>
    </submittedName>
</protein>
<evidence type="ECO:0000256" key="1">
    <source>
        <dbReference type="SAM" id="MobiDB-lite"/>
    </source>
</evidence>
<keyword evidence="2" id="KW-0812">Transmembrane</keyword>
<keyword evidence="2" id="KW-0472">Membrane</keyword>
<dbReference type="PROSITE" id="PS00018">
    <property type="entry name" value="EF_HAND_1"/>
    <property type="match status" value="1"/>
</dbReference>
<dbReference type="EMBL" id="MF362674">
    <property type="protein sequence ID" value="ATN96645.1"/>
    <property type="molecule type" value="mRNA"/>
</dbReference>
<feature type="transmembrane region" description="Helical" evidence="2">
    <location>
        <begin position="6"/>
        <end position="24"/>
    </location>
</feature>
<keyword evidence="2" id="KW-1133">Transmembrane helix</keyword>
<evidence type="ECO:0000256" key="2">
    <source>
        <dbReference type="SAM" id="Phobius"/>
    </source>
</evidence>
<name>A0A2D1GUG5_BIOAL</name>
<evidence type="ECO:0000313" key="3">
    <source>
        <dbReference type="EMBL" id="ATN96645.1"/>
    </source>
</evidence>
<dbReference type="AlphaFoldDB" id="A0A2D1GUG5"/>
<sequence length="129" mass="14341">MCRSSLTFQVGVVLIAICLLDVVVSEDRRINRQKRGFRMNSASRVAHGYGKRGYQLPSSSSSGESQDQLESYTGLLEELSDGPLMTVNEFTQLMTGHPNLARALVKKFVDINGDDVISTEELFRPVMTK</sequence>
<accession>A0A2D1GUG5</accession>
<feature type="compositionally biased region" description="Low complexity" evidence="1">
    <location>
        <begin position="58"/>
        <end position="71"/>
    </location>
</feature>
<reference evidence="3" key="1">
    <citation type="submission" date="2017-06" db="EMBL/GenBank/DDBJ databases">
        <title>Central Nervous System Transcriptome of Biomphalaria alexandrina, an Intermediate Host for Schistosomiasis.</title>
        <authorList>
            <person name="Mansour T.A."/>
            <person name="Habib M.R."/>
            <person name="Vicente Rodriguez L.C."/>
            <person name="Hernandez Vazquez A."/>
            <person name="Maldonado Alers J."/>
            <person name="Ghezzi A."/>
            <person name="Croll R.P."/>
            <person name="Brown C.T."/>
            <person name="Miller M.W."/>
        </authorList>
    </citation>
    <scope>NUCLEOTIDE SEQUENCE</scope>
    <source>
        <tissue evidence="3">Central nervous system</tissue>
    </source>
</reference>
<dbReference type="InterPro" id="IPR018247">
    <property type="entry name" value="EF_Hand_1_Ca_BS"/>
</dbReference>